<accession>U9T2B9</accession>
<name>U9T2B9_RHIID</name>
<gene>
    <name evidence="1" type="ORF">GLOINDRAFT_6614</name>
</gene>
<dbReference type="EMBL" id="KI295795">
    <property type="protein sequence ID" value="ESA02349.1"/>
    <property type="molecule type" value="Genomic_DNA"/>
</dbReference>
<sequence length="173" mass="20303">TSESDSGSLLNTTKSEIYKNLPKCEYHIQGCLIAEDGRHFKLNNEMVIIWARAIIAKINRIDAIHSPLTKLFDRVNYRYPNSKRPLEDHNNNFSIDDSAIPVLLERTKPNLATVYLKKKSLYRSNIQITKRMTYEKAFLSEQMIEEVFFDPYIHLWIDIETTIIDFNDLFDDN</sequence>
<evidence type="ECO:0000313" key="1">
    <source>
        <dbReference type="EMBL" id="ESA02349.1"/>
    </source>
</evidence>
<proteinExistence type="predicted"/>
<feature type="non-terminal residue" evidence="1">
    <location>
        <position position="1"/>
    </location>
</feature>
<organism evidence="1">
    <name type="scientific">Rhizophagus irregularis (strain DAOM 181602 / DAOM 197198 / MUCL 43194)</name>
    <name type="common">Arbuscular mycorrhizal fungus</name>
    <name type="synonym">Glomus intraradices</name>
    <dbReference type="NCBI Taxonomy" id="747089"/>
    <lineage>
        <taxon>Eukaryota</taxon>
        <taxon>Fungi</taxon>
        <taxon>Fungi incertae sedis</taxon>
        <taxon>Mucoromycota</taxon>
        <taxon>Glomeromycotina</taxon>
        <taxon>Glomeromycetes</taxon>
        <taxon>Glomerales</taxon>
        <taxon>Glomeraceae</taxon>
        <taxon>Rhizophagus</taxon>
    </lineage>
</organism>
<dbReference type="VEuPathDB" id="FungiDB:RhiirFUN_020132"/>
<reference evidence="1" key="1">
    <citation type="submission" date="2013-07" db="EMBL/GenBank/DDBJ databases">
        <title>The genome of an arbuscular mycorrhizal fungus provides insights into the evolution of the oldest plant symbiosis.</title>
        <authorList>
            <consortium name="DOE Joint Genome Institute"/>
            <person name="Tisserant E."/>
            <person name="Malbreil M."/>
            <person name="Kuo A."/>
            <person name="Kohler A."/>
            <person name="Symeonidi A."/>
            <person name="Balestrini R."/>
            <person name="Charron P."/>
            <person name="Duensing N."/>
            <person name="Frei-dit-Frey N."/>
            <person name="Gianinazzi-Pearson V."/>
            <person name="Gilbert B."/>
            <person name="Handa Y."/>
            <person name="Hijri M."/>
            <person name="Kaul R."/>
            <person name="Kawaguchi M."/>
            <person name="Krajinski F."/>
            <person name="Lammers P."/>
            <person name="Lapierre D."/>
            <person name="Masclaux F.G."/>
            <person name="Murat C."/>
            <person name="Morin E."/>
            <person name="Ndikumana S."/>
            <person name="Pagni M."/>
            <person name="Petitpierre D."/>
            <person name="Requena N."/>
            <person name="Rosikiewicz P."/>
            <person name="Riley R."/>
            <person name="Saito K."/>
            <person name="San Clemente H."/>
            <person name="Shapiro H."/>
            <person name="van Tuinen D."/>
            <person name="Becard G."/>
            <person name="Bonfante P."/>
            <person name="Paszkowski U."/>
            <person name="Shachar-Hill Y."/>
            <person name="Young J.P."/>
            <person name="Sanders I.R."/>
            <person name="Henrissat B."/>
            <person name="Rensing S.A."/>
            <person name="Grigoriev I.V."/>
            <person name="Corradi N."/>
            <person name="Roux C."/>
            <person name="Martin F."/>
        </authorList>
    </citation>
    <scope>NUCLEOTIDE SEQUENCE</scope>
    <source>
        <strain evidence="1">DAOM 197198</strain>
    </source>
</reference>
<dbReference type="HOGENOM" id="CLU_1551365_0_0_1"/>
<dbReference type="AlphaFoldDB" id="U9T2B9"/>
<protein>
    <submittedName>
        <fullName evidence="1">Uncharacterized protein</fullName>
    </submittedName>
</protein>